<dbReference type="PROSITE" id="PS51061">
    <property type="entry name" value="R3H"/>
    <property type="match status" value="1"/>
</dbReference>
<dbReference type="InterPro" id="IPR001374">
    <property type="entry name" value="R3H_dom"/>
</dbReference>
<feature type="domain" description="R3H" evidence="2">
    <location>
        <begin position="16"/>
        <end position="81"/>
    </location>
</feature>
<dbReference type="InterPro" id="IPR036867">
    <property type="entry name" value="R3H_dom_sf"/>
</dbReference>
<evidence type="ECO:0000259" key="2">
    <source>
        <dbReference type="PROSITE" id="PS51061"/>
    </source>
</evidence>
<evidence type="ECO:0000313" key="3">
    <source>
        <dbReference type="Ensembl" id="ENSACIP00000022119.1"/>
    </source>
</evidence>
<sequence length="325" mass="37408">MAFPCFDGLYLPKQENEFVHHVLGELETYQQKNSHKSVLLFPPLPSRLRYLIHKTIEDLPELTTFSVGESWCRRVVVCPCDMSYPLSVKGEREVNIKPRPTVPPRSRAPKRPDKPLYMPRAARERLSLQNSQGPTYSLSKQESFPSVADSITEPSADSSVLCRQEEKQKLVLRLDGDEDLVWKQSQSQFADLSVEDDEKDREEVTSVPYSPQTEDTSTDKDGVTEEVITVAIEHAHNDYSIYEKVFINSEDFRHVIEIYDFPAVFKTDDLLDAFSEYRCEQRFEIINPFAALSLLKERPRTDCAVARRMVTRALGIQGRGRVQRY</sequence>
<reference evidence="3" key="1">
    <citation type="submission" date="2025-08" db="UniProtKB">
        <authorList>
            <consortium name="Ensembl"/>
        </authorList>
    </citation>
    <scope>IDENTIFICATION</scope>
</reference>
<protein>
    <submittedName>
        <fullName evidence="3">R3H domain and coiled-coil containing 1</fullName>
    </submittedName>
</protein>
<dbReference type="SMART" id="SM00393">
    <property type="entry name" value="R3H"/>
    <property type="match status" value="1"/>
</dbReference>
<dbReference type="InterPro" id="IPR039884">
    <property type="entry name" value="R3HC1/R3HCL"/>
</dbReference>
<feature type="region of interest" description="Disordered" evidence="1">
    <location>
        <begin position="95"/>
        <end position="151"/>
    </location>
</feature>
<feature type="compositionally biased region" description="Polar residues" evidence="1">
    <location>
        <begin position="127"/>
        <end position="144"/>
    </location>
</feature>
<dbReference type="GeneTree" id="ENSGT00530000063711"/>
<dbReference type="AlphaFoldDB" id="A0A3Q0SB87"/>
<organism evidence="3 4">
    <name type="scientific">Amphilophus citrinellus</name>
    <name type="common">Midas cichlid</name>
    <name type="synonym">Cichlasoma citrinellum</name>
    <dbReference type="NCBI Taxonomy" id="61819"/>
    <lineage>
        <taxon>Eukaryota</taxon>
        <taxon>Metazoa</taxon>
        <taxon>Chordata</taxon>
        <taxon>Craniata</taxon>
        <taxon>Vertebrata</taxon>
        <taxon>Euteleostomi</taxon>
        <taxon>Actinopterygii</taxon>
        <taxon>Neopterygii</taxon>
        <taxon>Teleostei</taxon>
        <taxon>Neoteleostei</taxon>
        <taxon>Acanthomorphata</taxon>
        <taxon>Ovalentaria</taxon>
        <taxon>Cichlomorphae</taxon>
        <taxon>Cichliformes</taxon>
        <taxon>Cichlidae</taxon>
        <taxon>New World cichlids</taxon>
        <taxon>Cichlasomatinae</taxon>
        <taxon>Heroini</taxon>
        <taxon>Amphilophus</taxon>
    </lineage>
</organism>
<keyword evidence="4" id="KW-1185">Reference proteome</keyword>
<dbReference type="GO" id="GO:0003676">
    <property type="term" value="F:nucleic acid binding"/>
    <property type="evidence" value="ECO:0007669"/>
    <property type="project" value="UniProtKB-UniRule"/>
</dbReference>
<dbReference type="Pfam" id="PF01424">
    <property type="entry name" value="R3H"/>
    <property type="match status" value="1"/>
</dbReference>
<dbReference type="SUPFAM" id="SSF82708">
    <property type="entry name" value="R3H domain"/>
    <property type="match status" value="1"/>
</dbReference>
<evidence type="ECO:0000313" key="4">
    <source>
        <dbReference type="Proteomes" id="UP000261340"/>
    </source>
</evidence>
<name>A0A3Q0SB87_AMPCI</name>
<dbReference type="Proteomes" id="UP000261340">
    <property type="component" value="Unplaced"/>
</dbReference>
<proteinExistence type="predicted"/>
<feature type="region of interest" description="Disordered" evidence="1">
    <location>
        <begin position="191"/>
        <end position="220"/>
    </location>
</feature>
<reference evidence="3" key="2">
    <citation type="submission" date="2025-09" db="UniProtKB">
        <authorList>
            <consortium name="Ensembl"/>
        </authorList>
    </citation>
    <scope>IDENTIFICATION</scope>
</reference>
<dbReference type="Ensembl" id="ENSACIT00000022708.1">
    <property type="protein sequence ID" value="ENSACIP00000022119.1"/>
    <property type="gene ID" value="ENSACIG00000017144.1"/>
</dbReference>
<dbReference type="PANTHER" id="PTHR21678">
    <property type="entry name" value="GROWTH INHIBITION AND DIFFERENTIATION RELATED PROTEIN 88"/>
    <property type="match status" value="1"/>
</dbReference>
<dbReference type="PANTHER" id="PTHR21678:SF6">
    <property type="entry name" value="R3H AND COILED-COIL DOMAIN-CONTAINING PROTEIN 1"/>
    <property type="match status" value="1"/>
</dbReference>
<dbReference type="Gene3D" id="3.30.1370.50">
    <property type="entry name" value="R3H-like domain"/>
    <property type="match status" value="1"/>
</dbReference>
<accession>A0A3Q0SB87</accession>
<evidence type="ECO:0000256" key="1">
    <source>
        <dbReference type="SAM" id="MobiDB-lite"/>
    </source>
</evidence>